<proteinExistence type="predicted"/>
<sequence>MLLSATGNELGIDVSNTYAGCLTNLVMVGTKSSMAFDINTLKSLLCWDDQLLVGWRTSRHQPSPASKPYEDGIFAQWACSTLPTGYIFIFVI</sequence>
<name>A0A1R3S2J2_ASPC5</name>
<dbReference type="EMBL" id="KV907493">
    <property type="protein sequence ID" value="OOG00921.1"/>
    <property type="molecule type" value="Genomic_DNA"/>
</dbReference>
<dbReference type="OrthoDB" id="10536787at2759"/>
<keyword evidence="2" id="KW-1185">Reference proteome</keyword>
<gene>
    <name evidence="1" type="ORF">ASPCADRAFT_202750</name>
</gene>
<dbReference type="VEuPathDB" id="FungiDB:ASPCADRAFT_202750"/>
<accession>A0A1R3S2J2</accession>
<dbReference type="Proteomes" id="UP000188318">
    <property type="component" value="Unassembled WGS sequence"/>
</dbReference>
<organism evidence="1 2">
    <name type="scientific">Aspergillus carbonarius (strain ITEM 5010)</name>
    <dbReference type="NCBI Taxonomy" id="602072"/>
    <lineage>
        <taxon>Eukaryota</taxon>
        <taxon>Fungi</taxon>
        <taxon>Dikarya</taxon>
        <taxon>Ascomycota</taxon>
        <taxon>Pezizomycotina</taxon>
        <taxon>Eurotiomycetes</taxon>
        <taxon>Eurotiomycetidae</taxon>
        <taxon>Eurotiales</taxon>
        <taxon>Aspergillaceae</taxon>
        <taxon>Aspergillus</taxon>
        <taxon>Aspergillus subgen. Circumdati</taxon>
    </lineage>
</organism>
<protein>
    <submittedName>
        <fullName evidence="1">Uncharacterized protein</fullName>
    </submittedName>
</protein>
<reference evidence="2" key="1">
    <citation type="journal article" date="2017" name="Genome Biol.">
        <title>Comparative genomics reveals high biological diversity and specific adaptations in the industrially and medically important fungal genus Aspergillus.</title>
        <authorList>
            <person name="de Vries R.P."/>
            <person name="Riley R."/>
            <person name="Wiebenga A."/>
            <person name="Aguilar-Osorio G."/>
            <person name="Amillis S."/>
            <person name="Uchima C.A."/>
            <person name="Anderluh G."/>
            <person name="Asadollahi M."/>
            <person name="Askin M."/>
            <person name="Barry K."/>
            <person name="Battaglia E."/>
            <person name="Bayram O."/>
            <person name="Benocci T."/>
            <person name="Braus-Stromeyer S.A."/>
            <person name="Caldana C."/>
            <person name="Canovas D."/>
            <person name="Cerqueira G.C."/>
            <person name="Chen F."/>
            <person name="Chen W."/>
            <person name="Choi C."/>
            <person name="Clum A."/>
            <person name="Dos Santos R.A."/>
            <person name="Damasio A.R."/>
            <person name="Diallinas G."/>
            <person name="Emri T."/>
            <person name="Fekete E."/>
            <person name="Flipphi M."/>
            <person name="Freyberg S."/>
            <person name="Gallo A."/>
            <person name="Gournas C."/>
            <person name="Habgood R."/>
            <person name="Hainaut M."/>
            <person name="Harispe M.L."/>
            <person name="Henrissat B."/>
            <person name="Hilden K.S."/>
            <person name="Hope R."/>
            <person name="Hossain A."/>
            <person name="Karabika E."/>
            <person name="Karaffa L."/>
            <person name="Karanyi Z."/>
            <person name="Krasevec N."/>
            <person name="Kuo A."/>
            <person name="Kusch H."/>
            <person name="LaButti K."/>
            <person name="Lagendijk E.L."/>
            <person name="Lapidus A."/>
            <person name="Levasseur A."/>
            <person name="Lindquist E."/>
            <person name="Lipzen A."/>
            <person name="Logrieco A.F."/>
            <person name="MacCabe A."/>
            <person name="Maekelae M.R."/>
            <person name="Malavazi I."/>
            <person name="Melin P."/>
            <person name="Meyer V."/>
            <person name="Mielnichuk N."/>
            <person name="Miskei M."/>
            <person name="Molnar A.P."/>
            <person name="Mule G."/>
            <person name="Ngan C.Y."/>
            <person name="Orejas M."/>
            <person name="Orosz E."/>
            <person name="Ouedraogo J.P."/>
            <person name="Overkamp K.M."/>
            <person name="Park H.-S."/>
            <person name="Perrone G."/>
            <person name="Piumi F."/>
            <person name="Punt P.J."/>
            <person name="Ram A.F."/>
            <person name="Ramon A."/>
            <person name="Rauscher S."/>
            <person name="Record E."/>
            <person name="Riano-Pachon D.M."/>
            <person name="Robert V."/>
            <person name="Roehrig J."/>
            <person name="Ruller R."/>
            <person name="Salamov A."/>
            <person name="Salih N.S."/>
            <person name="Samson R.A."/>
            <person name="Sandor E."/>
            <person name="Sanguinetti M."/>
            <person name="Schuetze T."/>
            <person name="Sepcic K."/>
            <person name="Shelest E."/>
            <person name="Sherlock G."/>
            <person name="Sophianopoulou V."/>
            <person name="Squina F.M."/>
            <person name="Sun H."/>
            <person name="Susca A."/>
            <person name="Todd R.B."/>
            <person name="Tsang A."/>
            <person name="Unkles S.E."/>
            <person name="van de Wiele N."/>
            <person name="van Rossen-Uffink D."/>
            <person name="Oliveira J.V."/>
            <person name="Vesth T.C."/>
            <person name="Visser J."/>
            <person name="Yu J.-H."/>
            <person name="Zhou M."/>
            <person name="Andersen M.R."/>
            <person name="Archer D.B."/>
            <person name="Baker S.E."/>
            <person name="Benoit I."/>
            <person name="Brakhage A.A."/>
            <person name="Braus G.H."/>
            <person name="Fischer R."/>
            <person name="Frisvad J.C."/>
            <person name="Goldman G.H."/>
            <person name="Houbraken J."/>
            <person name="Oakley B."/>
            <person name="Pocsi I."/>
            <person name="Scazzocchio C."/>
            <person name="Seiboth B."/>
            <person name="vanKuyk P.A."/>
            <person name="Wortman J."/>
            <person name="Dyer P.S."/>
            <person name="Grigoriev I.V."/>
        </authorList>
    </citation>
    <scope>NUCLEOTIDE SEQUENCE [LARGE SCALE GENOMIC DNA]</scope>
    <source>
        <strain evidence="2">ITEM 5010</strain>
    </source>
</reference>
<evidence type="ECO:0000313" key="2">
    <source>
        <dbReference type="Proteomes" id="UP000188318"/>
    </source>
</evidence>
<evidence type="ECO:0000313" key="1">
    <source>
        <dbReference type="EMBL" id="OOG00921.1"/>
    </source>
</evidence>
<dbReference type="AlphaFoldDB" id="A0A1R3S2J2"/>